<evidence type="ECO:0000259" key="3">
    <source>
        <dbReference type="PROSITE" id="PS50048"/>
    </source>
</evidence>
<evidence type="ECO:0000313" key="4">
    <source>
        <dbReference type="EMBL" id="KAG9242963.1"/>
    </source>
</evidence>
<keyword evidence="5" id="KW-1185">Reference proteome</keyword>
<dbReference type="InterPro" id="IPR021858">
    <property type="entry name" value="Fun_TF"/>
</dbReference>
<keyword evidence="2" id="KW-0539">Nucleus</keyword>
<dbReference type="AlphaFoldDB" id="A0A9P7YZQ9"/>
<reference evidence="4" key="1">
    <citation type="journal article" date="2021" name="IMA Fungus">
        <title>Genomic characterization of three marine fungi, including Emericellopsis atlantica sp. nov. with signatures of a generalist lifestyle and marine biomass degradation.</title>
        <authorList>
            <person name="Hagestad O.C."/>
            <person name="Hou L."/>
            <person name="Andersen J.H."/>
            <person name="Hansen E.H."/>
            <person name="Altermark B."/>
            <person name="Li C."/>
            <person name="Kuhnert E."/>
            <person name="Cox R.J."/>
            <person name="Crous P.W."/>
            <person name="Spatafora J.W."/>
            <person name="Lail K."/>
            <person name="Amirebrahimi M."/>
            <person name="Lipzen A."/>
            <person name="Pangilinan J."/>
            <person name="Andreopoulos W."/>
            <person name="Hayes R.D."/>
            <person name="Ng V."/>
            <person name="Grigoriev I.V."/>
            <person name="Jackson S.A."/>
            <person name="Sutton T.D.S."/>
            <person name="Dobson A.D.W."/>
            <person name="Rama T."/>
        </authorList>
    </citation>
    <scope>NUCLEOTIDE SEQUENCE</scope>
    <source>
        <strain evidence="4">TRa3180A</strain>
    </source>
</reference>
<evidence type="ECO:0000256" key="1">
    <source>
        <dbReference type="ARBA" id="ARBA00004123"/>
    </source>
</evidence>
<dbReference type="Proteomes" id="UP000887226">
    <property type="component" value="Unassembled WGS sequence"/>
</dbReference>
<dbReference type="Pfam" id="PF11951">
    <property type="entry name" value="Fungal_trans_2"/>
    <property type="match status" value="1"/>
</dbReference>
<dbReference type="SMART" id="SM00066">
    <property type="entry name" value="GAL4"/>
    <property type="match status" value="1"/>
</dbReference>
<dbReference type="PANTHER" id="PTHR37534:SF9">
    <property type="entry name" value="ZN(II)2CYS6 TRANSCRIPTION FACTOR (EUROFUNG)"/>
    <property type="match status" value="1"/>
</dbReference>
<dbReference type="SUPFAM" id="SSF57701">
    <property type="entry name" value="Zn2/Cys6 DNA-binding domain"/>
    <property type="match status" value="1"/>
</dbReference>
<dbReference type="GO" id="GO:0000981">
    <property type="term" value="F:DNA-binding transcription factor activity, RNA polymerase II-specific"/>
    <property type="evidence" value="ECO:0007669"/>
    <property type="project" value="InterPro"/>
</dbReference>
<dbReference type="Gene3D" id="4.10.240.10">
    <property type="entry name" value="Zn(2)-C6 fungal-type DNA-binding domain"/>
    <property type="match status" value="1"/>
</dbReference>
<protein>
    <recommendedName>
        <fullName evidence="3">Zn(2)-C6 fungal-type domain-containing protein</fullName>
    </recommendedName>
</protein>
<evidence type="ECO:0000256" key="2">
    <source>
        <dbReference type="ARBA" id="ARBA00023242"/>
    </source>
</evidence>
<dbReference type="InterPro" id="IPR036864">
    <property type="entry name" value="Zn2-C6_fun-type_DNA-bd_sf"/>
</dbReference>
<organism evidence="4 5">
    <name type="scientific">Calycina marina</name>
    <dbReference type="NCBI Taxonomy" id="1763456"/>
    <lineage>
        <taxon>Eukaryota</taxon>
        <taxon>Fungi</taxon>
        <taxon>Dikarya</taxon>
        <taxon>Ascomycota</taxon>
        <taxon>Pezizomycotina</taxon>
        <taxon>Leotiomycetes</taxon>
        <taxon>Helotiales</taxon>
        <taxon>Pezizellaceae</taxon>
        <taxon>Calycina</taxon>
    </lineage>
</organism>
<dbReference type="GO" id="GO:0045944">
    <property type="term" value="P:positive regulation of transcription by RNA polymerase II"/>
    <property type="evidence" value="ECO:0007669"/>
    <property type="project" value="TreeGrafter"/>
</dbReference>
<dbReference type="CDD" id="cd00067">
    <property type="entry name" value="GAL4"/>
    <property type="match status" value="1"/>
</dbReference>
<dbReference type="PANTHER" id="PTHR37534">
    <property type="entry name" value="TRANSCRIPTIONAL ACTIVATOR PROTEIN UGA3"/>
    <property type="match status" value="1"/>
</dbReference>
<comment type="subcellular location">
    <subcellularLocation>
        <location evidence="1">Nucleus</location>
    </subcellularLocation>
</comment>
<name>A0A9P7YZQ9_9HELO</name>
<dbReference type="GO" id="GO:0008270">
    <property type="term" value="F:zinc ion binding"/>
    <property type="evidence" value="ECO:0007669"/>
    <property type="project" value="InterPro"/>
</dbReference>
<evidence type="ECO:0000313" key="5">
    <source>
        <dbReference type="Proteomes" id="UP000887226"/>
    </source>
</evidence>
<comment type="caution">
    <text evidence="4">The sequence shown here is derived from an EMBL/GenBank/DDBJ whole genome shotgun (WGS) entry which is preliminary data.</text>
</comment>
<gene>
    <name evidence="4" type="ORF">BJ878DRAFT_143184</name>
</gene>
<dbReference type="EMBL" id="MU254018">
    <property type="protein sequence ID" value="KAG9242963.1"/>
    <property type="molecule type" value="Genomic_DNA"/>
</dbReference>
<dbReference type="GO" id="GO:0005634">
    <property type="term" value="C:nucleus"/>
    <property type="evidence" value="ECO:0007669"/>
    <property type="project" value="UniProtKB-SubCell"/>
</dbReference>
<proteinExistence type="predicted"/>
<accession>A0A9P7YZQ9</accession>
<dbReference type="Pfam" id="PF00172">
    <property type="entry name" value="Zn_clus"/>
    <property type="match status" value="1"/>
</dbReference>
<dbReference type="PROSITE" id="PS50048">
    <property type="entry name" value="ZN2_CY6_FUNGAL_2"/>
    <property type="match status" value="1"/>
</dbReference>
<feature type="domain" description="Zn(2)-C6 fungal-type" evidence="3">
    <location>
        <begin position="6"/>
        <end position="34"/>
    </location>
</feature>
<dbReference type="InterPro" id="IPR001138">
    <property type="entry name" value="Zn2Cys6_DnaBD"/>
</dbReference>
<dbReference type="PROSITE" id="PS00463">
    <property type="entry name" value="ZN2_CY6_FUNGAL_1"/>
    <property type="match status" value="1"/>
</dbReference>
<sequence length="713" mass="79654">MRSRTGCQTCRQRKLKCDEQKPTCGQCWKGSRECKPGDGLVFRHQQNASMNGADESAPSPRSKGRLGGFYAYKDTFDENITWVDVPKKIAFFNITDPYNMEMTPDPEVEAILAQEQAEGPAESSAAAPMVQGAASSSPFDGLEALSAAATSNFENVRPLSVPTTPGSYSTFTPSNSNNLDFILNPTRPDTRSPQSDRSRHSPIATLQQMATPIMDHETVFLIRHFSETAGLWMDLFDLNCYFSRMVPIQGRSNPLLLNAACSYAAKQLSRVHGRKAIFGGSAQIRADMEFCPGNKAVDWAWTASKYYDRAIQLLMKELSSSGEQETSIPPGSSRTFYNQITSQSPETSANVVGRQYGKCRGSRSAHTNKADETLAAASVLCVYEFLDHDKSAWDRHLSGTKSLFDLADKEIILPVASPDGVASRRSSPTRGRKATFWCFARQDYLAAFINETQTRLNTADLGLWKAAGLRLDDDGFVVSNNNLDDGPAMREDMISNALIWLLSKIVNYIAIGDSIDHVFPQMPGSPTSTLGINQMTLLHRWGEIKNELDVWYDGLPETFTPCARLLPVIDESVSRDSPRAIFSEIWYSNPMCASTMQSYHMAQIILLVNRPQELTARRSTMGQRIRSYRMIEQECRKHSLEICGIALGRPESSARIHQVQPLFVAGSFLTDDRERHVIVDILRGIEHDLGWATEYRIQDLMKDWGWNSNRRCP</sequence>
<dbReference type="OrthoDB" id="5418899at2759"/>
<dbReference type="GO" id="GO:0000976">
    <property type="term" value="F:transcription cis-regulatory region binding"/>
    <property type="evidence" value="ECO:0007669"/>
    <property type="project" value="TreeGrafter"/>
</dbReference>